<dbReference type="SUPFAM" id="SSF49899">
    <property type="entry name" value="Concanavalin A-like lectins/glucanases"/>
    <property type="match status" value="3"/>
</dbReference>
<dbReference type="InterPro" id="IPR013320">
    <property type="entry name" value="ConA-like_dom_sf"/>
</dbReference>
<dbReference type="Proteomes" id="UP000186883">
    <property type="component" value="Unassembled WGS sequence"/>
</dbReference>
<dbReference type="Pfam" id="PF13385">
    <property type="entry name" value="Laminin_G_3"/>
    <property type="match status" value="2"/>
</dbReference>
<reference evidence="5 7" key="1">
    <citation type="submission" date="2015-12" db="EMBL/GenBank/DDBJ databases">
        <title>Amycolatopsis regifaucium genome sequencing and assembly.</title>
        <authorList>
            <person name="Mayilraj S."/>
        </authorList>
    </citation>
    <scope>NUCLEOTIDE SEQUENCE [LARGE SCALE GENOMIC DNA]</scope>
    <source>
        <strain evidence="5 7">GY080</strain>
    </source>
</reference>
<evidence type="ECO:0000256" key="3">
    <source>
        <dbReference type="SAM" id="MobiDB-lite"/>
    </source>
</evidence>
<dbReference type="RefSeq" id="WP_061982633.1">
    <property type="nucleotide sequence ID" value="NZ_FOPQ01000006.1"/>
</dbReference>
<name>A0A154MPJ2_9PSEU</name>
<gene>
    <name evidence="6" type="ORF">ATP06_0227915</name>
    <name evidence="5" type="ORF">AVL48_27840</name>
</gene>
<comment type="caution">
    <text evidence="5">The sequence shown here is derived from an EMBL/GenBank/DDBJ whole genome shotgun (WGS) entry which is preliminary data.</text>
</comment>
<dbReference type="EMBL" id="LQCI01000009">
    <property type="protein sequence ID" value="KZB86010.1"/>
    <property type="molecule type" value="Genomic_DNA"/>
</dbReference>
<sequence>MTISEQNWPSTDCNGITLVDPVGLTLAGTVVLLARKAGTAVDSLYYNVRVSGADPGVPQEWAGWNELRLTGKTAGSADDRPLLRIAGMDLITVDSAAAAPKPADAPFRAVTDGRYISCFRQSASGTLYVDRFALVRTPPQQTSGSRDGEIQGEWRMERVWEVRYRRSERRDAPAGPGDELGFRNMIDEPFPEPTIELSALSGITGGRFDVVLAPTSDADVRRWHIIAVTGEILTFVSYPQDGTGGIEVDPALARTFTITPTLWNSGKSTPLTPAAGVGASLYAELERTGAEPSLPSSLRRAVRLCVTVPVANAGARLPGALAVYDFGVLPDGTIPMFPAGIGCVLIDGTLNGGGFTPGTGDHPVPAKAVRSAGAGTVSAVLLGTPRPAAAPAVLDSADGLVHCYFPQPSSPAGTEAFAVAQYDPTVTRTRLTMPWNADDQTGTFTLIARRSGSTFDDVAATVAPCVRDGVTASDLCDVTIDYGTAAGLPHENWGGVPRDVRTMVSVLNGAFSDDPADKAVLSGTRPYYDFLGHQPSVRLPLASAGRLVLISHRPDMPLSRVEVTAAANGTVDLIMRYTSDTGVTAVQTWRAVPAGTVNAVPVLNGDADPATYPYHQADADTPVYALSTGGGSILLFGKTTGNPSLTVSPADGDPAHCTVSLVTGGRPAVKLENVPREQAGFVARLRAWSAADAVFGHISADPKPGPVADQTFTTPLDLRGGSVLFDVLQPADVGDLAAGQVDAASWQGRSLTPAPPDGTVGRAMIAMTALPPESPLFGRAPRAVDGTSTRTVTGDNGKWLAAHQAKALTLNGRQAMSVALTNTQLAPRPAWTMESWIRPEGSDPATVITYDNGPAKGLGELTPTYYLGVAGLPTVRFDAFTQKKNTPSSYLAVPSNPAFTPGPTGFTWEAWIKPDSKPCPKANRLGSVLQVCDAKSKSTPLLNLGLDVGRHLSLGYRPQSHEPKSSYLTAGNPLPAGVWSHVAATGAWQNGTWTLKIYVGAVLVNTVRNVKLQPPSRSTSPSLAIGAAIGPHVSMFGALSDVRLWSFARTAAELRQTNTAALTGSEPGLEGAWSLAEGHTTAKSVFANHATATGSALDAQLKLAKSQAVGSSDDDPFLGIVAGVGGTAPVRARARLRPGEWNHVAVSYQAAGALRLNLAGAGAAPPAYGVCPEPGDLTFDGQFSIDCWVQGAGSTGLQQTILAQWGRSGKDQSFRLALDADGNPFCTAGFADPASGDRTRLTVRSSASVLTGPAVHIAVTLTSAQVKAGLRCTLTIYVNGFENGTAQTTLSGAKTVTSVDSSAPLTLGIGTPPSKAGPVAWEAQARFTGALGGLRFWSVGLSAAQVRSVLRRNQAADTDHGVVSAWWFTEGSGNVAADSVNDNDFLLTDTDLWGVLQNVGRYRCYHDGLPIGAVLPAGEVDGYLGYHQCTFGAYRQSTGQFQDTLTGSLAEVRIWRSVRTRSQITSTLFRNLKGDETDLAGYWSLDDTSADLTGRGANGRLVGSPGYVASTAPVANEGPQLTNVYQGPRTRFQRPLSGKAAVVEYPEMETHGDGTPYAVMRRAYFFEDTALTLSTGYGMGETDLVYLGQIQTRPTLIGYIEGAPPVPSENLSRPLYDSPFGYNSYQDASTITVRSEESTSVKFTSSDYKTAVEMEIDTKAGVAAKWADSASVLAWTHLLTAGTGKIGARHKSNLEIARQRDETYLSAWTRTTTDTLGLRGMWEQARPDRSDYLNPVVGRRYQPLNFGYALVESMTADLYAMRLHSTGAMVGKMVLPDPDIPPDRNIITFQIDPRYVKNGTLDGKVGLVNDPDYPRADVARGSYFKPDEAYRLAAKIAKSDAAMRSRYNQFKAASLGEKGSADLDGIKDKQFYDFGRNVPTRGIANRYVWTASGGLHTETEQFSAAHERVYTGFSDYTHLTGLTGEVTFTAQYGLYGAIDALFGGHVKVQVGKSENESRDLSLAVTCPGDPMLQGYHAETGYTPDYCPGKVDAYRFMSIYLPPSADNGETFHNQVIDKEWLTSSSDPDAVALRNVQLTGQGAWRLLHRVTYVSRVPPRFDTNPDQTVAHEPAQVIDLADNPLLIELVEDELPAAHPSPADIGNGVANVLAPLDGHTASKLGDLVPWWAAFLSATRLAKPDPAKVALLNRILTDTVAYFQAGYASGLLPRPETARGGHLVPAPRTSESQSTSVPVKA</sequence>
<evidence type="ECO:0000313" key="7">
    <source>
        <dbReference type="Proteomes" id="UP000076321"/>
    </source>
</evidence>
<dbReference type="InterPro" id="IPR006558">
    <property type="entry name" value="LamG-like"/>
</dbReference>
<dbReference type="Gene3D" id="2.60.120.200">
    <property type="match status" value="3"/>
</dbReference>
<dbReference type="OrthoDB" id="463714at2"/>
<feature type="compositionally biased region" description="Polar residues" evidence="3">
    <location>
        <begin position="2183"/>
        <end position="2195"/>
    </location>
</feature>
<evidence type="ECO:0000313" key="8">
    <source>
        <dbReference type="Proteomes" id="UP000186883"/>
    </source>
</evidence>
<evidence type="ECO:0000256" key="2">
    <source>
        <dbReference type="ARBA" id="ARBA00023157"/>
    </source>
</evidence>
<evidence type="ECO:0000313" key="5">
    <source>
        <dbReference type="EMBL" id="KZB86010.1"/>
    </source>
</evidence>
<dbReference type="EMBL" id="LOBU02000019">
    <property type="protein sequence ID" value="OKA04901.1"/>
    <property type="molecule type" value="Genomic_DNA"/>
</dbReference>
<organism evidence="5 7">
    <name type="scientific">Amycolatopsis regifaucium</name>
    <dbReference type="NCBI Taxonomy" id="546365"/>
    <lineage>
        <taxon>Bacteria</taxon>
        <taxon>Bacillati</taxon>
        <taxon>Actinomycetota</taxon>
        <taxon>Actinomycetes</taxon>
        <taxon>Pseudonocardiales</taxon>
        <taxon>Pseudonocardiaceae</taxon>
        <taxon>Amycolatopsis</taxon>
    </lineage>
</organism>
<dbReference type="SMART" id="SM00560">
    <property type="entry name" value="LamGL"/>
    <property type="match status" value="1"/>
</dbReference>
<feature type="domain" description="LamG-like jellyroll fold" evidence="4">
    <location>
        <begin position="904"/>
        <end position="1052"/>
    </location>
</feature>
<protein>
    <recommendedName>
        <fullName evidence="4">LamG-like jellyroll fold domain-containing protein</fullName>
    </recommendedName>
</protein>
<dbReference type="Proteomes" id="UP000076321">
    <property type="component" value="Unassembled WGS sequence"/>
</dbReference>
<accession>A0A154MPJ2</accession>
<feature type="region of interest" description="Disordered" evidence="3">
    <location>
        <begin position="2172"/>
        <end position="2195"/>
    </location>
</feature>
<proteinExistence type="predicted"/>
<reference evidence="6 8" key="2">
    <citation type="submission" date="2016-11" db="EMBL/GenBank/DDBJ databases">
        <title>Genome sequencing of Amycolatopsis regifaucium.</title>
        <authorList>
            <person name="Mayilraj S."/>
            <person name="Kaur N."/>
        </authorList>
    </citation>
    <scope>NUCLEOTIDE SEQUENCE [LARGE SCALE GENOMIC DNA]</scope>
    <source>
        <strain evidence="6 8">GY080</strain>
    </source>
</reference>
<keyword evidence="8" id="KW-1185">Reference proteome</keyword>
<evidence type="ECO:0000313" key="6">
    <source>
        <dbReference type="EMBL" id="OKA04901.1"/>
    </source>
</evidence>
<evidence type="ECO:0000259" key="4">
    <source>
        <dbReference type="SMART" id="SM00560"/>
    </source>
</evidence>
<evidence type="ECO:0000256" key="1">
    <source>
        <dbReference type="ARBA" id="ARBA00022729"/>
    </source>
</evidence>
<keyword evidence="2" id="KW-1015">Disulfide bond</keyword>
<keyword evidence="1" id="KW-0732">Signal</keyword>